<accession>A0A2P6S2J5</accession>
<dbReference type="EMBL" id="PDCK01000040">
    <property type="protein sequence ID" value="PRQ52900.1"/>
    <property type="molecule type" value="Genomic_DNA"/>
</dbReference>
<name>A0A2P6S2J5_ROSCH</name>
<keyword evidence="2" id="KW-1185">Reference proteome</keyword>
<evidence type="ECO:0000313" key="1">
    <source>
        <dbReference type="EMBL" id="PRQ52900.1"/>
    </source>
</evidence>
<proteinExistence type="predicted"/>
<organism evidence="1 2">
    <name type="scientific">Rosa chinensis</name>
    <name type="common">China rose</name>
    <dbReference type="NCBI Taxonomy" id="74649"/>
    <lineage>
        <taxon>Eukaryota</taxon>
        <taxon>Viridiplantae</taxon>
        <taxon>Streptophyta</taxon>
        <taxon>Embryophyta</taxon>
        <taxon>Tracheophyta</taxon>
        <taxon>Spermatophyta</taxon>
        <taxon>Magnoliopsida</taxon>
        <taxon>eudicotyledons</taxon>
        <taxon>Gunneridae</taxon>
        <taxon>Pentapetalae</taxon>
        <taxon>rosids</taxon>
        <taxon>fabids</taxon>
        <taxon>Rosales</taxon>
        <taxon>Rosaceae</taxon>
        <taxon>Rosoideae</taxon>
        <taxon>Rosoideae incertae sedis</taxon>
        <taxon>Rosa</taxon>
    </lineage>
</organism>
<dbReference type="Proteomes" id="UP000238479">
    <property type="component" value="Chromosome 2"/>
</dbReference>
<dbReference type="Gramene" id="PRQ52900">
    <property type="protein sequence ID" value="PRQ52900"/>
    <property type="gene ID" value="RchiOBHm_Chr2g0160571"/>
</dbReference>
<comment type="caution">
    <text evidence="1">The sequence shown here is derived from an EMBL/GenBank/DDBJ whole genome shotgun (WGS) entry which is preliminary data.</text>
</comment>
<dbReference type="AlphaFoldDB" id="A0A2P6S2J5"/>
<sequence>MYIPSYLDKLLSIAQLLYCAFSKIQQREFMHPFNTKSLFCFQYASNDLEL</sequence>
<gene>
    <name evidence="1" type="ORF">RchiOBHm_Chr2g0160571</name>
</gene>
<evidence type="ECO:0000313" key="2">
    <source>
        <dbReference type="Proteomes" id="UP000238479"/>
    </source>
</evidence>
<protein>
    <submittedName>
        <fullName evidence="1">Uncharacterized protein</fullName>
    </submittedName>
</protein>
<reference evidence="1 2" key="1">
    <citation type="journal article" date="2018" name="Nat. Genet.">
        <title>The Rosa genome provides new insights in the design of modern roses.</title>
        <authorList>
            <person name="Bendahmane M."/>
        </authorList>
    </citation>
    <scope>NUCLEOTIDE SEQUENCE [LARGE SCALE GENOMIC DNA]</scope>
    <source>
        <strain evidence="2">cv. Old Blush</strain>
    </source>
</reference>